<dbReference type="Proteomes" id="UP001549099">
    <property type="component" value="Unassembled WGS sequence"/>
</dbReference>
<accession>A0ABV2GDL2</accession>
<protein>
    <recommendedName>
        <fullName evidence="4">Coat F domain-containing protein</fullName>
    </recommendedName>
</protein>
<sequence length="154" mass="17516">MTGKEDPCSADKKQEDGQQPDEQKQSGQQQSCQCQQQGQEPQAQEKDPKQQQQKEKPADSDGGQNSGEFNDQEIARLLLVMEESLSLLLVRAQQGIFSSQYQSMIAGFLKDSEKNQRNMRDLMQRHGWLKPEPAKKCEFEQLLQTYKDSAPPTL</sequence>
<feature type="compositionally biased region" description="Basic and acidic residues" evidence="1">
    <location>
        <begin position="43"/>
        <end position="59"/>
    </location>
</feature>
<evidence type="ECO:0008006" key="4">
    <source>
        <dbReference type="Google" id="ProtNLM"/>
    </source>
</evidence>
<keyword evidence="3" id="KW-1185">Reference proteome</keyword>
<feature type="compositionally biased region" description="Low complexity" evidence="1">
    <location>
        <begin position="25"/>
        <end position="42"/>
    </location>
</feature>
<feature type="region of interest" description="Disordered" evidence="1">
    <location>
        <begin position="1"/>
        <end position="69"/>
    </location>
</feature>
<feature type="compositionally biased region" description="Basic and acidic residues" evidence="1">
    <location>
        <begin position="1"/>
        <end position="24"/>
    </location>
</feature>
<proteinExistence type="predicted"/>
<name>A0ABV2GDL2_9BACL</name>
<reference evidence="2 3" key="1">
    <citation type="submission" date="2024-06" db="EMBL/GenBank/DDBJ databases">
        <title>Genomic Encyclopedia of Type Strains, Phase IV (KMG-IV): sequencing the most valuable type-strain genomes for metagenomic binning, comparative biology and taxonomic classification.</title>
        <authorList>
            <person name="Goeker M."/>
        </authorList>
    </citation>
    <scope>NUCLEOTIDE SEQUENCE [LARGE SCALE GENOMIC DNA]</scope>
    <source>
        <strain evidence="2 3">DSM 26128</strain>
    </source>
</reference>
<dbReference type="RefSeq" id="WP_354198372.1">
    <property type="nucleotide sequence ID" value="NZ_JBEPLW010000021.1"/>
</dbReference>
<gene>
    <name evidence="2" type="ORF">ABID49_002298</name>
</gene>
<evidence type="ECO:0000256" key="1">
    <source>
        <dbReference type="SAM" id="MobiDB-lite"/>
    </source>
</evidence>
<evidence type="ECO:0000313" key="3">
    <source>
        <dbReference type="Proteomes" id="UP001549099"/>
    </source>
</evidence>
<comment type="caution">
    <text evidence="2">The sequence shown here is derived from an EMBL/GenBank/DDBJ whole genome shotgun (WGS) entry which is preliminary data.</text>
</comment>
<organism evidence="2 3">
    <name type="scientific">Bhargavaea ullalensis</name>
    <dbReference type="NCBI Taxonomy" id="1265685"/>
    <lineage>
        <taxon>Bacteria</taxon>
        <taxon>Bacillati</taxon>
        <taxon>Bacillota</taxon>
        <taxon>Bacilli</taxon>
        <taxon>Bacillales</taxon>
        <taxon>Caryophanaceae</taxon>
        <taxon>Bhargavaea</taxon>
    </lineage>
</organism>
<evidence type="ECO:0000313" key="2">
    <source>
        <dbReference type="EMBL" id="MET3576380.1"/>
    </source>
</evidence>
<dbReference type="EMBL" id="JBEPLW010000021">
    <property type="protein sequence ID" value="MET3576380.1"/>
    <property type="molecule type" value="Genomic_DNA"/>
</dbReference>